<dbReference type="AlphaFoldDB" id="A3IIP7"/>
<dbReference type="Proteomes" id="UP000003781">
    <property type="component" value="Unassembled WGS sequence"/>
</dbReference>
<proteinExistence type="predicted"/>
<protein>
    <submittedName>
        <fullName evidence="1">Uncharacterized protein</fullName>
    </submittedName>
</protein>
<keyword evidence="2" id="KW-1185">Reference proteome</keyword>
<dbReference type="EMBL" id="AAXW01000002">
    <property type="protein sequence ID" value="EAZ93679.1"/>
    <property type="molecule type" value="Genomic_DNA"/>
</dbReference>
<gene>
    <name evidence="1" type="ORF">CY0110_17827</name>
</gene>
<reference evidence="1 2" key="1">
    <citation type="submission" date="2007-03" db="EMBL/GenBank/DDBJ databases">
        <authorList>
            <person name="Stal L."/>
            <person name="Ferriera S."/>
            <person name="Johnson J."/>
            <person name="Kravitz S."/>
            <person name="Beeson K."/>
            <person name="Sutton G."/>
            <person name="Rogers Y.-H."/>
            <person name="Friedman R."/>
            <person name="Frazier M."/>
            <person name="Venter J.C."/>
        </authorList>
    </citation>
    <scope>NUCLEOTIDE SEQUENCE [LARGE SCALE GENOMIC DNA]</scope>
    <source>
        <strain evidence="1 2">CCY0110</strain>
    </source>
</reference>
<organism evidence="1 2">
    <name type="scientific">Crocosphaera chwakensis CCY0110</name>
    <dbReference type="NCBI Taxonomy" id="391612"/>
    <lineage>
        <taxon>Bacteria</taxon>
        <taxon>Bacillati</taxon>
        <taxon>Cyanobacteriota</taxon>
        <taxon>Cyanophyceae</taxon>
        <taxon>Oscillatoriophycideae</taxon>
        <taxon>Chroococcales</taxon>
        <taxon>Aphanothecaceae</taxon>
        <taxon>Crocosphaera</taxon>
        <taxon>Crocosphaera chwakensis</taxon>
    </lineage>
</organism>
<evidence type="ECO:0000313" key="1">
    <source>
        <dbReference type="EMBL" id="EAZ93679.1"/>
    </source>
</evidence>
<name>A3IIP7_9CHRO</name>
<comment type="caution">
    <text evidence="1">The sequence shown here is derived from an EMBL/GenBank/DDBJ whole genome shotgun (WGS) entry which is preliminary data.</text>
</comment>
<evidence type="ECO:0000313" key="2">
    <source>
        <dbReference type="Proteomes" id="UP000003781"/>
    </source>
</evidence>
<accession>A3IIP7</accession>
<sequence length="38" mass="4294">MDGVGDYGDFISQKSQKYWENMQLLPLTGYNNHGSKNG</sequence>